<dbReference type="InParanoid" id="A0A061ERX2"/>
<keyword evidence="1" id="KW-0808">Transferase</keyword>
<keyword evidence="1" id="KW-0418">Kinase</keyword>
<proteinExistence type="predicted"/>
<name>A0A061ERX2_THECC</name>
<dbReference type="Proteomes" id="UP000026915">
    <property type="component" value="Chromosome 4"/>
</dbReference>
<dbReference type="Gramene" id="EOY05064">
    <property type="protein sequence ID" value="EOY05064"/>
    <property type="gene ID" value="TCM_020168"/>
</dbReference>
<protein>
    <submittedName>
        <fullName evidence="1">Wall associated kinase-like 6, putative</fullName>
    </submittedName>
</protein>
<gene>
    <name evidence="1" type="ORF">TCM_020168</name>
</gene>
<sequence length="345" mass="37653">MGVHLVFSSHLEKHQYYVLLHLATASSSIARTGRAWLWGNINKDKNRTAASVNLTGSPFYFSSRFNVFGCVGCGNLASIFRNQTDPIGGCLEPRCGDETSKDLTFPQDINIDTTHVSAILEWNLVKCDMEATQCQERGVVPHKFDCTERCGNVDIQSNLQQNTFISRINLQLLSVSFSEESISVNNSVTYFNCRSIENNGISVNLTGSSFFFSNIDNGFVSVGCGSLATIYHNRSAVYPLGGCLQPGCSNMETFNSGCLMTIPPGLSSFVANVTEIYPNNDSNRSCGSSFMIGLSLLDSDVTIFRDALVESSTSHVPRILQWGTPKVGLHELKEGSKIFCSPGGE</sequence>
<dbReference type="EMBL" id="CM001882">
    <property type="protein sequence ID" value="EOY05064.1"/>
    <property type="molecule type" value="Genomic_DNA"/>
</dbReference>
<keyword evidence="2" id="KW-1185">Reference proteome</keyword>
<accession>A0A061ERX2</accession>
<evidence type="ECO:0000313" key="2">
    <source>
        <dbReference type="Proteomes" id="UP000026915"/>
    </source>
</evidence>
<dbReference type="GO" id="GO:0016301">
    <property type="term" value="F:kinase activity"/>
    <property type="evidence" value="ECO:0007669"/>
    <property type="project" value="UniProtKB-KW"/>
</dbReference>
<dbReference type="PANTHER" id="PTHR33491">
    <property type="entry name" value="OSJNBA0016N04.9 PROTEIN"/>
    <property type="match status" value="1"/>
</dbReference>
<evidence type="ECO:0000313" key="1">
    <source>
        <dbReference type="EMBL" id="EOY05064.1"/>
    </source>
</evidence>
<dbReference type="HOGENOM" id="CLU_805136_0_0_1"/>
<dbReference type="AlphaFoldDB" id="A0A061ERX2"/>
<reference evidence="1 2" key="1">
    <citation type="journal article" date="2013" name="Genome Biol.">
        <title>The genome sequence of the most widely cultivated cacao type and its use to identify candidate genes regulating pod color.</title>
        <authorList>
            <person name="Motamayor J.C."/>
            <person name="Mockaitis K."/>
            <person name="Schmutz J."/>
            <person name="Haiminen N."/>
            <person name="Iii D.L."/>
            <person name="Cornejo O."/>
            <person name="Findley S.D."/>
            <person name="Zheng P."/>
            <person name="Utro F."/>
            <person name="Royaert S."/>
            <person name="Saski C."/>
            <person name="Jenkins J."/>
            <person name="Podicheti R."/>
            <person name="Zhao M."/>
            <person name="Scheffler B.E."/>
            <person name="Stack J.C."/>
            <person name="Feltus F.A."/>
            <person name="Mustiga G.M."/>
            <person name="Amores F."/>
            <person name="Phillips W."/>
            <person name="Marelli J.P."/>
            <person name="May G.D."/>
            <person name="Shapiro H."/>
            <person name="Ma J."/>
            <person name="Bustamante C.D."/>
            <person name="Schnell R.J."/>
            <person name="Main D."/>
            <person name="Gilbert D."/>
            <person name="Parida L."/>
            <person name="Kuhn D.N."/>
        </authorList>
    </citation>
    <scope>NUCLEOTIDE SEQUENCE [LARGE SCALE GENOMIC DNA]</scope>
    <source>
        <strain evidence="2">cv. Matina 1-6</strain>
    </source>
</reference>
<organism evidence="1 2">
    <name type="scientific">Theobroma cacao</name>
    <name type="common">Cacao</name>
    <name type="synonym">Cocoa</name>
    <dbReference type="NCBI Taxonomy" id="3641"/>
    <lineage>
        <taxon>Eukaryota</taxon>
        <taxon>Viridiplantae</taxon>
        <taxon>Streptophyta</taxon>
        <taxon>Embryophyta</taxon>
        <taxon>Tracheophyta</taxon>
        <taxon>Spermatophyta</taxon>
        <taxon>Magnoliopsida</taxon>
        <taxon>eudicotyledons</taxon>
        <taxon>Gunneridae</taxon>
        <taxon>Pentapetalae</taxon>
        <taxon>rosids</taxon>
        <taxon>malvids</taxon>
        <taxon>Malvales</taxon>
        <taxon>Malvaceae</taxon>
        <taxon>Byttnerioideae</taxon>
        <taxon>Theobroma</taxon>
    </lineage>
</organism>